<dbReference type="Proteomes" id="UP001164042">
    <property type="component" value="Chromosome"/>
</dbReference>
<dbReference type="CDD" id="cd00761">
    <property type="entry name" value="Glyco_tranf_GTA_type"/>
    <property type="match status" value="1"/>
</dbReference>
<dbReference type="RefSeq" id="WP_264308311.1">
    <property type="nucleotide sequence ID" value="NZ_CP109635.1"/>
</dbReference>
<organism evidence="2 3">
    <name type="scientific">Lactococcus garvieae</name>
    <dbReference type="NCBI Taxonomy" id="1363"/>
    <lineage>
        <taxon>Bacteria</taxon>
        <taxon>Bacillati</taxon>
        <taxon>Bacillota</taxon>
        <taxon>Bacilli</taxon>
        <taxon>Lactobacillales</taxon>
        <taxon>Streptococcaceae</taxon>
        <taxon>Lactococcus</taxon>
    </lineage>
</organism>
<dbReference type="InterPro" id="IPR001173">
    <property type="entry name" value="Glyco_trans_2-like"/>
</dbReference>
<accession>A0AA46YUN0</accession>
<reference evidence="2" key="1">
    <citation type="submission" date="2022-10" db="EMBL/GenBank/DDBJ databases">
        <title>Genome assembly of Lactococcus garvieae isolates from cricket gut.</title>
        <authorList>
            <person name="Luecke A.R."/>
            <person name="Brown A.M.V."/>
            <person name="Wakeman C.A."/>
        </authorList>
    </citation>
    <scope>NUCLEOTIDE SEQUENCE</scope>
    <source>
        <strain evidence="2">Alexii-11_2</strain>
    </source>
</reference>
<dbReference type="PANTHER" id="PTHR43685">
    <property type="entry name" value="GLYCOSYLTRANSFERASE"/>
    <property type="match status" value="1"/>
</dbReference>
<evidence type="ECO:0000313" key="2">
    <source>
        <dbReference type="EMBL" id="UYT10513.1"/>
    </source>
</evidence>
<sequence length="291" mass="34130">MEEKKVTVVIPSYNRADKIEKSVLSVLNQSYKNFEIIIVDDGSTDNTEEVIRSMQQKYGKIRYIKVKNGGANRARNIGIQSADEGTYAIAFHDSDDEWRPSKLENTMKAMEEHRVSVVFSSIMIHYVTRGTSKVVPQGWTKDSVKTRLLYENIISTPSLVVKKEVFNEIGVFNEKLRRFQDWDLVSRISQQYEIHYLPKVLVDQYQYGDNISMNNEAAIETLNYFEIQNEEIFKKHLREKAMFYFTCSVVREGKEKKAYLRKCFFTYPPIVIDFVKRLFFRGKEYTPRGNE</sequence>
<evidence type="ECO:0000313" key="3">
    <source>
        <dbReference type="Proteomes" id="UP001164042"/>
    </source>
</evidence>
<dbReference type="InterPro" id="IPR029044">
    <property type="entry name" value="Nucleotide-diphossugar_trans"/>
</dbReference>
<evidence type="ECO:0000259" key="1">
    <source>
        <dbReference type="Pfam" id="PF00535"/>
    </source>
</evidence>
<dbReference type="AlphaFoldDB" id="A0AA46YUN0"/>
<dbReference type="Pfam" id="PF00535">
    <property type="entry name" value="Glycos_transf_2"/>
    <property type="match status" value="1"/>
</dbReference>
<protein>
    <submittedName>
        <fullName evidence="2">Glycosyltransferase</fullName>
    </submittedName>
</protein>
<dbReference type="EMBL" id="CP109635">
    <property type="protein sequence ID" value="UYT10513.1"/>
    <property type="molecule type" value="Genomic_DNA"/>
</dbReference>
<feature type="domain" description="Glycosyltransferase 2-like" evidence="1">
    <location>
        <begin position="7"/>
        <end position="154"/>
    </location>
</feature>
<proteinExistence type="predicted"/>
<gene>
    <name evidence="2" type="ORF">OF801_00810</name>
</gene>
<dbReference type="PANTHER" id="PTHR43685:SF2">
    <property type="entry name" value="GLYCOSYLTRANSFERASE 2-LIKE DOMAIN-CONTAINING PROTEIN"/>
    <property type="match status" value="1"/>
</dbReference>
<dbReference type="InterPro" id="IPR050834">
    <property type="entry name" value="Glycosyltransf_2"/>
</dbReference>
<name>A0AA46YUN0_9LACT</name>
<dbReference type="SUPFAM" id="SSF53448">
    <property type="entry name" value="Nucleotide-diphospho-sugar transferases"/>
    <property type="match status" value="1"/>
</dbReference>
<dbReference type="Gene3D" id="3.90.550.10">
    <property type="entry name" value="Spore Coat Polysaccharide Biosynthesis Protein SpsA, Chain A"/>
    <property type="match status" value="1"/>
</dbReference>